<sequence length="71" mass="8272">MFFALNLDCGTDVLELYDGEPPNHKKIGNYCGYWVPSRYKSKNSTLHFNFISGRTPRNVGFQFYFEQVDPT</sequence>
<gene>
    <name evidence="4" type="primary">KLKB1_5</name>
    <name evidence="4" type="ORF">NPIL_279281</name>
</gene>
<dbReference type="InterPro" id="IPR035914">
    <property type="entry name" value="Sperma_CUB_dom_sf"/>
</dbReference>
<keyword evidence="5" id="KW-1185">Reference proteome</keyword>
<evidence type="ECO:0000313" key="4">
    <source>
        <dbReference type="EMBL" id="GFT62317.1"/>
    </source>
</evidence>
<dbReference type="InterPro" id="IPR000859">
    <property type="entry name" value="CUB_dom"/>
</dbReference>
<comment type="caution">
    <text evidence="2">Lacks conserved residue(s) required for the propagation of feature annotation.</text>
</comment>
<dbReference type="PROSITE" id="PS01180">
    <property type="entry name" value="CUB"/>
    <property type="match status" value="1"/>
</dbReference>
<dbReference type="OrthoDB" id="93664at2759"/>
<dbReference type="AlphaFoldDB" id="A0A8X6PBQ5"/>
<feature type="non-terminal residue" evidence="4">
    <location>
        <position position="71"/>
    </location>
</feature>
<evidence type="ECO:0000256" key="2">
    <source>
        <dbReference type="PROSITE-ProRule" id="PRU00059"/>
    </source>
</evidence>
<comment type="caution">
    <text evidence="4">The sequence shown here is derived from an EMBL/GenBank/DDBJ whole genome shotgun (WGS) entry which is preliminary data.</text>
</comment>
<dbReference type="SUPFAM" id="SSF49854">
    <property type="entry name" value="Spermadhesin, CUB domain"/>
    <property type="match status" value="1"/>
</dbReference>
<dbReference type="Pfam" id="PF00431">
    <property type="entry name" value="CUB"/>
    <property type="match status" value="1"/>
</dbReference>
<organism evidence="4 5">
    <name type="scientific">Nephila pilipes</name>
    <name type="common">Giant wood spider</name>
    <name type="synonym">Nephila maculata</name>
    <dbReference type="NCBI Taxonomy" id="299642"/>
    <lineage>
        <taxon>Eukaryota</taxon>
        <taxon>Metazoa</taxon>
        <taxon>Ecdysozoa</taxon>
        <taxon>Arthropoda</taxon>
        <taxon>Chelicerata</taxon>
        <taxon>Arachnida</taxon>
        <taxon>Araneae</taxon>
        <taxon>Araneomorphae</taxon>
        <taxon>Entelegynae</taxon>
        <taxon>Araneoidea</taxon>
        <taxon>Nephilidae</taxon>
        <taxon>Nephila</taxon>
    </lineage>
</organism>
<proteinExistence type="predicted"/>
<evidence type="ECO:0000256" key="1">
    <source>
        <dbReference type="ARBA" id="ARBA00023157"/>
    </source>
</evidence>
<accession>A0A8X6PBQ5</accession>
<dbReference type="Proteomes" id="UP000887013">
    <property type="component" value="Unassembled WGS sequence"/>
</dbReference>
<evidence type="ECO:0000259" key="3">
    <source>
        <dbReference type="PROSITE" id="PS01180"/>
    </source>
</evidence>
<dbReference type="Gene3D" id="2.60.120.290">
    <property type="entry name" value="Spermadhesin, CUB domain"/>
    <property type="match status" value="1"/>
</dbReference>
<keyword evidence="1" id="KW-1015">Disulfide bond</keyword>
<feature type="domain" description="CUB" evidence="3">
    <location>
        <begin position="1"/>
        <end position="68"/>
    </location>
</feature>
<reference evidence="4" key="1">
    <citation type="submission" date="2020-08" db="EMBL/GenBank/DDBJ databases">
        <title>Multicomponent nature underlies the extraordinary mechanical properties of spider dragline silk.</title>
        <authorList>
            <person name="Kono N."/>
            <person name="Nakamura H."/>
            <person name="Mori M."/>
            <person name="Yoshida Y."/>
            <person name="Ohtoshi R."/>
            <person name="Malay A.D."/>
            <person name="Moran D.A.P."/>
            <person name="Tomita M."/>
            <person name="Numata K."/>
            <person name="Arakawa K."/>
        </authorList>
    </citation>
    <scope>NUCLEOTIDE SEQUENCE</scope>
</reference>
<dbReference type="EMBL" id="BMAW01114569">
    <property type="protein sequence ID" value="GFT62317.1"/>
    <property type="molecule type" value="Genomic_DNA"/>
</dbReference>
<name>A0A8X6PBQ5_NEPPI</name>
<protein>
    <submittedName>
        <fullName evidence="4">Plasma kallikrein</fullName>
    </submittedName>
</protein>
<dbReference type="CDD" id="cd00041">
    <property type="entry name" value="CUB"/>
    <property type="match status" value="1"/>
</dbReference>
<evidence type="ECO:0000313" key="5">
    <source>
        <dbReference type="Proteomes" id="UP000887013"/>
    </source>
</evidence>